<dbReference type="AlphaFoldDB" id="A0A921ISD7"/>
<dbReference type="EMBL" id="DYVF01000064">
    <property type="protein sequence ID" value="HJG31863.1"/>
    <property type="molecule type" value="Genomic_DNA"/>
</dbReference>
<evidence type="ECO:0000313" key="2">
    <source>
        <dbReference type="EMBL" id="HJG31863.1"/>
    </source>
</evidence>
<comment type="caution">
    <text evidence="2">The sequence shown here is derived from an EMBL/GenBank/DDBJ whole genome shotgun (WGS) entry which is preliminary data.</text>
</comment>
<evidence type="ECO:0000313" key="3">
    <source>
        <dbReference type="Proteomes" id="UP000746751"/>
    </source>
</evidence>
<protein>
    <submittedName>
        <fullName evidence="2">Uncharacterized protein</fullName>
    </submittedName>
</protein>
<name>A0A921ISD7_9ACTN</name>
<organism evidence="2 3">
    <name type="scientific">Collinsella ihumii</name>
    <dbReference type="NCBI Taxonomy" id="1720204"/>
    <lineage>
        <taxon>Bacteria</taxon>
        <taxon>Bacillati</taxon>
        <taxon>Actinomycetota</taxon>
        <taxon>Coriobacteriia</taxon>
        <taxon>Coriobacteriales</taxon>
        <taxon>Coriobacteriaceae</taxon>
        <taxon>Collinsella</taxon>
    </lineage>
</organism>
<reference evidence="2" key="2">
    <citation type="submission" date="2021-09" db="EMBL/GenBank/DDBJ databases">
        <authorList>
            <person name="Gilroy R."/>
        </authorList>
    </citation>
    <scope>NUCLEOTIDE SEQUENCE</scope>
    <source>
        <strain evidence="2">ChiGjej2B2-7701</strain>
    </source>
</reference>
<accession>A0A921ISD7</accession>
<proteinExistence type="predicted"/>
<dbReference type="Proteomes" id="UP000746751">
    <property type="component" value="Unassembled WGS sequence"/>
</dbReference>
<feature type="region of interest" description="Disordered" evidence="1">
    <location>
        <begin position="427"/>
        <end position="463"/>
    </location>
</feature>
<evidence type="ECO:0000256" key="1">
    <source>
        <dbReference type="SAM" id="MobiDB-lite"/>
    </source>
</evidence>
<reference evidence="2" key="1">
    <citation type="journal article" date="2021" name="PeerJ">
        <title>Extensive microbial diversity within the chicken gut microbiome revealed by metagenomics and culture.</title>
        <authorList>
            <person name="Gilroy R."/>
            <person name="Ravi A."/>
            <person name="Getino M."/>
            <person name="Pursley I."/>
            <person name="Horton D.L."/>
            <person name="Alikhan N.F."/>
            <person name="Baker D."/>
            <person name="Gharbi K."/>
            <person name="Hall N."/>
            <person name="Watson M."/>
            <person name="Adriaenssens E.M."/>
            <person name="Foster-Nyarko E."/>
            <person name="Jarju S."/>
            <person name="Secka A."/>
            <person name="Antonio M."/>
            <person name="Oren A."/>
            <person name="Chaudhuri R.R."/>
            <person name="La Ragione R."/>
            <person name="Hildebrand F."/>
            <person name="Pallen M.J."/>
        </authorList>
    </citation>
    <scope>NUCLEOTIDE SEQUENCE</scope>
    <source>
        <strain evidence="2">ChiGjej2B2-7701</strain>
    </source>
</reference>
<gene>
    <name evidence="2" type="ORF">K8U80_10790</name>
</gene>
<sequence>MANFHDNLAVIAAHEDGMYNVLLRFAANLAAHADETGFDISGLRKVRSVRGLHQKVSPYVENCWWLSFSGAPAHAAEATDEGGAADGQGVSALTLERQRKLISMLASGTQTPEESSDADDPFARPLSETADVTLNLRGDVYVLSISYSTAWGSDYISFDALLSGLPRGDYGVAFFDADEYDGFDQVSTLYGLHHGCHGFHHPEPEDSKGTICAENLGKEAQDILNSADAADDLARIARTEAVLSWAKGHYDLVIPKTPRPRAVDRKPAAASPECDSSEQLLQGAFKIEHADVFIRATLEGFPWLVGITGTAYLGREENVERLALGELLELRSDWNSPYFSPACIEAFTVDGRSIGNVDRAGWELPPWLRPVLACMLPHVTAYVEEVTPLSAMHFMARYPHIVLRLEINDEPLTDIFDNVKTVFRLQSEASRPQPDSDSERNALASSGGAQDGKSSKARPAKRITRKHVKAAVDELAELMRDVPDNEKPPTFDFLCDEYPQFAPVLKYGLARWIVDSDDLKERGIIHYSIEGLEARGVDVTRRGRKYTPVSELAQRYLGAGGEALLMPDEASGFLRPGIIGMDVVGGYELREATLVAVDAAQVEPGAKLCASYTVRKRGNCPLKIKLSMRSGRKSLQVAMLKRFPANDFVAPKVKNADTALNGYVSDVAQTVEQAGGVTIARVRHRFMHPLTQETLLFALRRMGGDGLAGDGGSETAA</sequence>